<comment type="caution">
    <text evidence="2">The sequence shown here is derived from an EMBL/GenBank/DDBJ whole genome shotgun (WGS) entry which is preliminary data.</text>
</comment>
<proteinExistence type="predicted"/>
<dbReference type="InterPro" id="IPR049207">
    <property type="entry name" value="DUF4246_N"/>
</dbReference>
<sequence length="108" mass="12177">MNNSEKGPLRVSGLGDISVDYELDMKQCFAHGALPNRLRWSGRAARLTVVDVYMLGLMERVTEKLNWEIDVFNDAAVAQWYVDSLSASKEYDQSRPDDFSDKMVAAEA</sequence>
<protein>
    <recommendedName>
        <fullName evidence="1">DUF4246 domain-containing protein</fullName>
    </recommendedName>
</protein>
<evidence type="ECO:0000313" key="3">
    <source>
        <dbReference type="Proteomes" id="UP001149165"/>
    </source>
</evidence>
<dbReference type="EMBL" id="JAPQKH010000003">
    <property type="protein sequence ID" value="KAJ5109483.1"/>
    <property type="molecule type" value="Genomic_DNA"/>
</dbReference>
<gene>
    <name evidence="2" type="ORF">N7456_006158</name>
</gene>
<accession>A0A9W9KL70</accession>
<dbReference type="AlphaFoldDB" id="A0A9W9KL70"/>
<evidence type="ECO:0000313" key="2">
    <source>
        <dbReference type="EMBL" id="KAJ5109483.1"/>
    </source>
</evidence>
<organism evidence="2 3">
    <name type="scientific">Penicillium angulare</name>
    <dbReference type="NCBI Taxonomy" id="116970"/>
    <lineage>
        <taxon>Eukaryota</taxon>
        <taxon>Fungi</taxon>
        <taxon>Dikarya</taxon>
        <taxon>Ascomycota</taxon>
        <taxon>Pezizomycotina</taxon>
        <taxon>Eurotiomycetes</taxon>
        <taxon>Eurotiomycetidae</taxon>
        <taxon>Eurotiales</taxon>
        <taxon>Aspergillaceae</taxon>
        <taxon>Penicillium</taxon>
    </lineage>
</organism>
<evidence type="ECO:0000259" key="1">
    <source>
        <dbReference type="Pfam" id="PF21666"/>
    </source>
</evidence>
<name>A0A9W9KL70_9EURO</name>
<dbReference type="Proteomes" id="UP001149165">
    <property type="component" value="Unassembled WGS sequence"/>
</dbReference>
<keyword evidence="3" id="KW-1185">Reference proteome</keyword>
<reference evidence="2" key="1">
    <citation type="submission" date="2022-11" db="EMBL/GenBank/DDBJ databases">
        <authorList>
            <person name="Petersen C."/>
        </authorList>
    </citation>
    <scope>NUCLEOTIDE SEQUENCE</scope>
    <source>
        <strain evidence="2">IBT 30069</strain>
    </source>
</reference>
<dbReference type="Pfam" id="PF21666">
    <property type="entry name" value="DUF4246_N"/>
    <property type="match status" value="1"/>
</dbReference>
<dbReference type="OrthoDB" id="415532at2759"/>
<feature type="domain" description="DUF4246" evidence="1">
    <location>
        <begin position="20"/>
        <end position="81"/>
    </location>
</feature>
<reference evidence="2" key="2">
    <citation type="journal article" date="2023" name="IMA Fungus">
        <title>Comparative genomic study of the Penicillium genus elucidates a diverse pangenome and 15 lateral gene transfer events.</title>
        <authorList>
            <person name="Petersen C."/>
            <person name="Sorensen T."/>
            <person name="Nielsen M.R."/>
            <person name="Sondergaard T.E."/>
            <person name="Sorensen J.L."/>
            <person name="Fitzpatrick D.A."/>
            <person name="Frisvad J.C."/>
            <person name="Nielsen K.L."/>
        </authorList>
    </citation>
    <scope>NUCLEOTIDE SEQUENCE</scope>
    <source>
        <strain evidence="2">IBT 30069</strain>
    </source>
</reference>